<organism evidence="1">
    <name type="scientific">Entomoneis paludosa</name>
    <dbReference type="NCBI Taxonomy" id="265537"/>
    <lineage>
        <taxon>Eukaryota</taxon>
        <taxon>Sar</taxon>
        <taxon>Stramenopiles</taxon>
        <taxon>Ochrophyta</taxon>
        <taxon>Bacillariophyta</taxon>
        <taxon>Bacillariophyceae</taxon>
        <taxon>Bacillariophycidae</taxon>
        <taxon>Entomoneidaceae</taxon>
        <taxon>Entomoneis</taxon>
    </lineage>
</organism>
<dbReference type="AlphaFoldDB" id="A0A7S2VGX6"/>
<accession>A0A7S2VGX6</accession>
<proteinExistence type="predicted"/>
<reference evidence="1" key="1">
    <citation type="submission" date="2021-01" db="EMBL/GenBank/DDBJ databases">
        <authorList>
            <person name="Corre E."/>
            <person name="Pelletier E."/>
            <person name="Niang G."/>
            <person name="Scheremetjew M."/>
            <person name="Finn R."/>
            <person name="Kale V."/>
            <person name="Holt S."/>
            <person name="Cochrane G."/>
            <person name="Meng A."/>
            <person name="Brown T."/>
            <person name="Cohen L."/>
        </authorList>
    </citation>
    <scope>NUCLEOTIDE SEQUENCE</scope>
    <source>
        <strain evidence="1">CCMP125</strain>
    </source>
</reference>
<gene>
    <name evidence="1" type="ORF">APAL1065_LOCUS6202</name>
</gene>
<sequence length="112" mass="13320">MIPFPPRIRSPYRESLIYFFGLRELRLKWWDDDPKHKRLFPAPRVWPHTLSRTTVLNSELCADVLGFTDPFSIKNSNEFTMFLVRHPILPGMNNGIALGKCKWNRLYLRRFG</sequence>
<dbReference type="EMBL" id="HBHT01009299">
    <property type="protein sequence ID" value="CAD9953011.1"/>
    <property type="molecule type" value="Transcribed_RNA"/>
</dbReference>
<evidence type="ECO:0000313" key="1">
    <source>
        <dbReference type="EMBL" id="CAD9953011.1"/>
    </source>
</evidence>
<name>A0A7S2VGX6_9STRA</name>
<protein>
    <submittedName>
        <fullName evidence="1">Uncharacterized protein</fullName>
    </submittedName>
</protein>